<protein>
    <recommendedName>
        <fullName evidence="4">CoxF protein</fullName>
    </recommendedName>
</protein>
<evidence type="ECO:0000313" key="3">
    <source>
        <dbReference type="Proteomes" id="UP000053675"/>
    </source>
</evidence>
<dbReference type="STRING" id="472175.EL18_01796"/>
<gene>
    <name evidence="2" type="ORF">EL18_01796</name>
</gene>
<dbReference type="RefSeq" id="WP_200875511.1">
    <property type="nucleotide sequence ID" value="NZ_JMQM01000001.1"/>
</dbReference>
<evidence type="ECO:0000256" key="1">
    <source>
        <dbReference type="SAM" id="Phobius"/>
    </source>
</evidence>
<keyword evidence="1" id="KW-0472">Membrane</keyword>
<proteinExistence type="predicted"/>
<evidence type="ECO:0000313" key="2">
    <source>
        <dbReference type="EMBL" id="KFB10756.1"/>
    </source>
</evidence>
<dbReference type="AlphaFoldDB" id="A0A084UCS0"/>
<evidence type="ECO:0008006" key="4">
    <source>
        <dbReference type="Google" id="ProtNLM"/>
    </source>
</evidence>
<keyword evidence="1" id="KW-0812">Transmembrane</keyword>
<organism evidence="2 3">
    <name type="scientific">Nitratireductor basaltis</name>
    <dbReference type="NCBI Taxonomy" id="472175"/>
    <lineage>
        <taxon>Bacteria</taxon>
        <taxon>Pseudomonadati</taxon>
        <taxon>Pseudomonadota</taxon>
        <taxon>Alphaproteobacteria</taxon>
        <taxon>Hyphomicrobiales</taxon>
        <taxon>Phyllobacteriaceae</taxon>
        <taxon>Nitratireductor</taxon>
    </lineage>
</organism>
<name>A0A084UCS0_9HYPH</name>
<dbReference type="Proteomes" id="UP000053675">
    <property type="component" value="Unassembled WGS sequence"/>
</dbReference>
<keyword evidence="3" id="KW-1185">Reference proteome</keyword>
<dbReference type="PATRIC" id="fig|472175.3.peg.1805"/>
<feature type="transmembrane region" description="Helical" evidence="1">
    <location>
        <begin position="21"/>
        <end position="41"/>
    </location>
</feature>
<dbReference type="EMBL" id="JMQM01000001">
    <property type="protein sequence ID" value="KFB10756.1"/>
    <property type="molecule type" value="Genomic_DNA"/>
</dbReference>
<comment type="caution">
    <text evidence="2">The sequence shown here is derived from an EMBL/GenBank/DDBJ whole genome shotgun (WGS) entry which is preliminary data.</text>
</comment>
<accession>A0A084UCS0</accession>
<keyword evidence="1" id="KW-1133">Transmembrane helix</keyword>
<sequence>MSEEDRVTPTEKQLRARRRRSIAIALALVAFVLLVYFGSLAKLGPALFDRPL</sequence>
<reference evidence="2 3" key="1">
    <citation type="submission" date="2014-05" db="EMBL/GenBank/DDBJ databases">
        <title>Draft Genome Sequence of Nitratireductor basaltis Strain UMTGB225, A Marine Bacterium Isolated from Green Barrel Tunicate.</title>
        <authorList>
            <person name="Gan H.Y."/>
        </authorList>
    </citation>
    <scope>NUCLEOTIDE SEQUENCE [LARGE SCALE GENOMIC DNA]</scope>
    <source>
        <strain evidence="2 3">UMTGB225</strain>
    </source>
</reference>